<name>A0ABX2ZWB0_9BACI</name>
<comment type="caution">
    <text evidence="1">The sequence shown here is derived from an EMBL/GenBank/DDBJ whole genome shotgun (WGS) entry which is preliminary data.</text>
</comment>
<gene>
    <name evidence="1" type="ORF">BED47_00480</name>
</gene>
<evidence type="ECO:0008006" key="3">
    <source>
        <dbReference type="Google" id="ProtNLM"/>
    </source>
</evidence>
<dbReference type="InterPro" id="IPR019615">
    <property type="entry name" value="DUF2487"/>
</dbReference>
<protein>
    <recommendedName>
        <fullName evidence="3">DUF2487 domain-containing protein</fullName>
    </recommendedName>
</protein>
<reference evidence="1 2" key="1">
    <citation type="submission" date="2016-07" db="EMBL/GenBank/DDBJ databases">
        <authorList>
            <person name="Townsley L."/>
            <person name="Shank E.A."/>
        </authorList>
    </citation>
    <scope>NUCLEOTIDE SEQUENCE [LARGE SCALE GENOMIC DNA]</scope>
    <source>
        <strain evidence="1 2">CH01</strain>
    </source>
</reference>
<keyword evidence="2" id="KW-1185">Reference proteome</keyword>
<sequence length="149" mass="17403">MKWTTNELNQVIENLEYIDTIIIPLCPVSLKKENIGLAEQREDLIILTSELERTYKGRVVIAPEFTYLPEESNKISRLKAWNEEFKASGIKHVFYLTCDFDWRQSEAEMDESLIWLPNLNINSLDESSQRVIVDKQLSHINALFSKIWG</sequence>
<dbReference type="RefSeq" id="WP_069031874.1">
    <property type="nucleotide sequence ID" value="NZ_MDKC01000001.1"/>
</dbReference>
<evidence type="ECO:0000313" key="1">
    <source>
        <dbReference type="EMBL" id="ODG93682.1"/>
    </source>
</evidence>
<evidence type="ECO:0000313" key="2">
    <source>
        <dbReference type="Proteomes" id="UP000094580"/>
    </source>
</evidence>
<organism evidence="1 2">
    <name type="scientific">Gottfriedia luciferensis</name>
    <dbReference type="NCBI Taxonomy" id="178774"/>
    <lineage>
        <taxon>Bacteria</taxon>
        <taxon>Bacillati</taxon>
        <taxon>Bacillota</taxon>
        <taxon>Bacilli</taxon>
        <taxon>Bacillales</taxon>
        <taxon>Bacillaceae</taxon>
        <taxon>Gottfriedia</taxon>
    </lineage>
</organism>
<proteinExistence type="predicted"/>
<dbReference type="Proteomes" id="UP000094580">
    <property type="component" value="Unassembled WGS sequence"/>
</dbReference>
<accession>A0ABX2ZWB0</accession>
<dbReference type="Pfam" id="PF10673">
    <property type="entry name" value="DUF2487"/>
    <property type="match status" value="1"/>
</dbReference>
<dbReference type="EMBL" id="MDKC01000001">
    <property type="protein sequence ID" value="ODG93682.1"/>
    <property type="molecule type" value="Genomic_DNA"/>
</dbReference>